<dbReference type="Proteomes" id="UP000316759">
    <property type="component" value="Unassembled WGS sequence"/>
</dbReference>
<proteinExistence type="predicted"/>
<feature type="compositionally biased region" description="Basic and acidic residues" evidence="1">
    <location>
        <begin position="1"/>
        <end position="36"/>
    </location>
</feature>
<keyword evidence="2" id="KW-0418">Kinase</keyword>
<dbReference type="EMBL" id="SUNJ01005105">
    <property type="protein sequence ID" value="TPP63886.1"/>
    <property type="molecule type" value="Genomic_DNA"/>
</dbReference>
<comment type="caution">
    <text evidence="2">The sequence shown here is derived from an EMBL/GenBank/DDBJ whole genome shotgun (WGS) entry which is preliminary data.</text>
</comment>
<protein>
    <submittedName>
        <fullName evidence="2">Thousand and one amino acid protein kinase</fullName>
    </submittedName>
</protein>
<keyword evidence="3" id="KW-1185">Reference proteome</keyword>
<evidence type="ECO:0000313" key="3">
    <source>
        <dbReference type="Proteomes" id="UP000316759"/>
    </source>
</evidence>
<organism evidence="2 3">
    <name type="scientific">Fasciola gigantica</name>
    <name type="common">Giant liver fluke</name>
    <dbReference type="NCBI Taxonomy" id="46835"/>
    <lineage>
        <taxon>Eukaryota</taxon>
        <taxon>Metazoa</taxon>
        <taxon>Spiralia</taxon>
        <taxon>Lophotrochozoa</taxon>
        <taxon>Platyhelminthes</taxon>
        <taxon>Trematoda</taxon>
        <taxon>Digenea</taxon>
        <taxon>Plagiorchiida</taxon>
        <taxon>Echinostomata</taxon>
        <taxon>Echinostomatoidea</taxon>
        <taxon>Fasciolidae</taxon>
        <taxon>Fasciola</taxon>
    </lineage>
</organism>
<gene>
    <name evidence="2" type="ORF">FGIG_00542</name>
</gene>
<evidence type="ECO:0000256" key="1">
    <source>
        <dbReference type="SAM" id="MobiDB-lite"/>
    </source>
</evidence>
<accession>A0A504YUE8</accession>
<sequence length="143" mass="16076">MLKQQQKESVELENRVRSRKESLEAAVNKNEKSIRKESRKKTRHFMEQHAKVLRSFDAKTHRLGIKNAAAVGTSGRLFSAGGGGSPGFRGGSSSSTSKQRPSDWRHSRAEFFPSCILLFPNCFIYPAPQHVRCAFQDTVPPYP</sequence>
<reference evidence="2 3" key="1">
    <citation type="submission" date="2019-04" db="EMBL/GenBank/DDBJ databases">
        <title>Annotation for the trematode Fasciola gigantica.</title>
        <authorList>
            <person name="Choi Y.-J."/>
        </authorList>
    </citation>
    <scope>NUCLEOTIDE SEQUENCE [LARGE SCALE GENOMIC DNA]</scope>
    <source>
        <strain evidence="2">Uganda_cow_1</strain>
    </source>
</reference>
<keyword evidence="2" id="KW-0808">Transferase</keyword>
<evidence type="ECO:0000313" key="2">
    <source>
        <dbReference type="EMBL" id="TPP63886.1"/>
    </source>
</evidence>
<dbReference type="GO" id="GO:0016301">
    <property type="term" value="F:kinase activity"/>
    <property type="evidence" value="ECO:0007669"/>
    <property type="project" value="UniProtKB-KW"/>
</dbReference>
<feature type="region of interest" description="Disordered" evidence="1">
    <location>
        <begin position="1"/>
        <end position="44"/>
    </location>
</feature>
<feature type="compositionally biased region" description="Gly residues" evidence="1">
    <location>
        <begin position="80"/>
        <end position="90"/>
    </location>
</feature>
<dbReference type="AlphaFoldDB" id="A0A504YUE8"/>
<name>A0A504YUE8_FASGI</name>
<feature type="region of interest" description="Disordered" evidence="1">
    <location>
        <begin position="75"/>
        <end position="105"/>
    </location>
</feature>